<evidence type="ECO:0000313" key="2">
    <source>
        <dbReference type="Proteomes" id="UP000199679"/>
    </source>
</evidence>
<accession>A0A1H1UJW5</accession>
<dbReference type="AlphaFoldDB" id="A0A1H1UJW5"/>
<keyword evidence="2" id="KW-1185">Reference proteome</keyword>
<evidence type="ECO:0000313" key="1">
    <source>
        <dbReference type="EMBL" id="SDS72778.1"/>
    </source>
</evidence>
<sequence length="103" mass="11953">MKSSYHSKTDAIIDLQERGYDHDFILNNECLHCVQQSQLVCPDDFEVTEAYRFDGKKKMCDNYVIYAIRLLNNDIKGILMTPYSTLTKGLSIHLWSKLAAYLK</sequence>
<gene>
    <name evidence="1" type="ORF">SAMN05216490_1691</name>
</gene>
<dbReference type="RefSeq" id="WP_091371230.1">
    <property type="nucleotide sequence ID" value="NZ_LT629740.1"/>
</dbReference>
<name>A0A1H1UJW5_MUCMA</name>
<reference evidence="1 2" key="1">
    <citation type="submission" date="2016-10" db="EMBL/GenBank/DDBJ databases">
        <authorList>
            <person name="de Groot N.N."/>
        </authorList>
    </citation>
    <scope>NUCLEOTIDE SEQUENCE [LARGE SCALE GENOMIC DNA]</scope>
    <source>
        <strain evidence="1 2">MP1X4</strain>
    </source>
</reference>
<evidence type="ECO:0008006" key="3">
    <source>
        <dbReference type="Google" id="ProtNLM"/>
    </source>
</evidence>
<dbReference type="EMBL" id="LT629740">
    <property type="protein sequence ID" value="SDS72778.1"/>
    <property type="molecule type" value="Genomic_DNA"/>
</dbReference>
<organism evidence="1 2">
    <name type="scientific">Mucilaginibacter mallensis</name>
    <dbReference type="NCBI Taxonomy" id="652787"/>
    <lineage>
        <taxon>Bacteria</taxon>
        <taxon>Pseudomonadati</taxon>
        <taxon>Bacteroidota</taxon>
        <taxon>Sphingobacteriia</taxon>
        <taxon>Sphingobacteriales</taxon>
        <taxon>Sphingobacteriaceae</taxon>
        <taxon>Mucilaginibacter</taxon>
    </lineage>
</organism>
<dbReference type="Proteomes" id="UP000199679">
    <property type="component" value="Chromosome I"/>
</dbReference>
<dbReference type="STRING" id="652787.SAMN05216490_1691"/>
<proteinExistence type="predicted"/>
<protein>
    <recommendedName>
        <fullName evidence="3">Phosphoribosylpyrophosphate synthetase</fullName>
    </recommendedName>
</protein>
<dbReference type="OrthoDB" id="8418771at2"/>